<sequence length="75" mass="8513">MSMNLLERYTSAGMVNSVMSNSAESLKTADTHQANYVHIYLPAQKMLFGVIDLNYNDKPRTTYYDCQSLKGLTRT</sequence>
<evidence type="ECO:0000313" key="1">
    <source>
        <dbReference type="EMBL" id="ALP40645.1"/>
    </source>
</evidence>
<reference evidence="2" key="1">
    <citation type="submission" date="2015-10" db="EMBL/GenBank/DDBJ databases">
        <title>Complete Genome Sequence of Aeromonas schubertii strain WL1483.</title>
        <authorList>
            <person name="Liu L."/>
        </authorList>
    </citation>
    <scope>NUCLEOTIDE SEQUENCE [LARGE SCALE GENOMIC DNA]</scope>
    <source>
        <strain evidence="2">WL1483</strain>
    </source>
</reference>
<name>A0A0S2SG02_9GAMM</name>
<organism evidence="1 2">
    <name type="scientific">Aeromonas schubertii</name>
    <dbReference type="NCBI Taxonomy" id="652"/>
    <lineage>
        <taxon>Bacteria</taxon>
        <taxon>Pseudomonadati</taxon>
        <taxon>Pseudomonadota</taxon>
        <taxon>Gammaproteobacteria</taxon>
        <taxon>Aeromonadales</taxon>
        <taxon>Aeromonadaceae</taxon>
        <taxon>Aeromonas</taxon>
    </lineage>
</organism>
<dbReference type="EMBL" id="CP013067">
    <property type="protein sequence ID" value="ALP40645.1"/>
    <property type="molecule type" value="Genomic_DNA"/>
</dbReference>
<evidence type="ECO:0000313" key="2">
    <source>
        <dbReference type="Proteomes" id="UP000058114"/>
    </source>
</evidence>
<reference evidence="1 2" key="2">
    <citation type="journal article" date="2016" name="Genome Announc.">
        <title>Complete Genome Sequence of the Highly Virulent Aeromonas schubertii Strain WL1483, Isolated from Diseased Snakehead Fish (Channa argus) in China.</title>
        <authorList>
            <person name="Liu L."/>
            <person name="Li N."/>
            <person name="Zhang D."/>
            <person name="Fu X."/>
            <person name="Shi C."/>
            <person name="Lin Q."/>
            <person name="Hao G."/>
        </authorList>
    </citation>
    <scope>NUCLEOTIDE SEQUENCE [LARGE SCALE GENOMIC DNA]</scope>
    <source>
        <strain evidence="1 2">WL1483</strain>
    </source>
</reference>
<gene>
    <name evidence="1" type="ORF">WL1483_1226</name>
</gene>
<accession>A0A0S2SG02</accession>
<protein>
    <submittedName>
        <fullName evidence="1">Uncharacterized protein</fullName>
    </submittedName>
</protein>
<dbReference type="Proteomes" id="UP000058114">
    <property type="component" value="Chromosome"/>
</dbReference>
<dbReference type="KEGG" id="asr:WL1483_1226"/>
<proteinExistence type="predicted"/>
<dbReference type="AlphaFoldDB" id="A0A0S2SG02"/>
<dbReference type="PATRIC" id="fig|652.5.peg.4101"/>